<reference evidence="1 3" key="1">
    <citation type="submission" date="2024-02" db="EMBL/GenBank/DDBJ databases">
        <authorList>
            <person name="Chen Y."/>
            <person name="Shah S."/>
            <person name="Dougan E. K."/>
            <person name="Thang M."/>
            <person name="Chan C."/>
        </authorList>
    </citation>
    <scope>NUCLEOTIDE SEQUENCE [LARGE SCALE GENOMIC DNA]</scope>
</reference>
<keyword evidence="3" id="KW-1185">Reference proteome</keyword>
<dbReference type="Proteomes" id="UP001642464">
    <property type="component" value="Unassembled WGS sequence"/>
</dbReference>
<gene>
    <name evidence="1" type="ORF">SCF082_LOCUS20686</name>
    <name evidence="2" type="ORF">SCF082_LOCUS20693</name>
</gene>
<dbReference type="EMBL" id="CAXAMM010014507">
    <property type="protein sequence ID" value="CAK9033963.1"/>
    <property type="molecule type" value="Genomic_DNA"/>
</dbReference>
<proteinExistence type="predicted"/>
<comment type="caution">
    <text evidence="1">The sequence shown here is derived from an EMBL/GenBank/DDBJ whole genome shotgun (WGS) entry which is preliminary data.</text>
</comment>
<evidence type="ECO:0000313" key="2">
    <source>
        <dbReference type="EMBL" id="CAK9033963.1"/>
    </source>
</evidence>
<evidence type="ECO:0000313" key="1">
    <source>
        <dbReference type="EMBL" id="CAK9033944.1"/>
    </source>
</evidence>
<organism evidence="1 3">
    <name type="scientific">Durusdinium trenchii</name>
    <dbReference type="NCBI Taxonomy" id="1381693"/>
    <lineage>
        <taxon>Eukaryota</taxon>
        <taxon>Sar</taxon>
        <taxon>Alveolata</taxon>
        <taxon>Dinophyceae</taxon>
        <taxon>Suessiales</taxon>
        <taxon>Symbiodiniaceae</taxon>
        <taxon>Durusdinium</taxon>
    </lineage>
</organism>
<evidence type="ECO:0000313" key="3">
    <source>
        <dbReference type="Proteomes" id="UP001642464"/>
    </source>
</evidence>
<name>A0ABP0L477_9DINO</name>
<protein>
    <submittedName>
        <fullName evidence="1">Uncharacterized protein</fullName>
    </submittedName>
</protein>
<accession>A0ABP0L477</accession>
<feature type="non-terminal residue" evidence="1">
    <location>
        <position position="1"/>
    </location>
</feature>
<dbReference type="EMBL" id="CAXAMM010014502">
    <property type="protein sequence ID" value="CAK9033944.1"/>
    <property type="molecule type" value="Genomic_DNA"/>
</dbReference>
<sequence>GGGVFDPESGLKIADFAGSIGANKLLNTMSMTQAFRLQPIKMSSDLIAQLHAVATKLETLAGRLQELVKKGKNKTSHYKDIILEVDKVSKTCKERIELGKALVRASEKASGSKGSAKGKAAPKAKPKDP</sequence>